<organism evidence="1 2">
    <name type="scientific">Yoonia phaeophyticola</name>
    <dbReference type="NCBI Taxonomy" id="3137369"/>
    <lineage>
        <taxon>Bacteria</taxon>
        <taxon>Pseudomonadati</taxon>
        <taxon>Pseudomonadota</taxon>
        <taxon>Alphaproteobacteria</taxon>
        <taxon>Rhodobacterales</taxon>
        <taxon>Paracoccaceae</taxon>
        <taxon>Yoonia</taxon>
    </lineage>
</organism>
<dbReference type="EMBL" id="CP150951">
    <property type="protein sequence ID" value="WZC48391.1"/>
    <property type="molecule type" value="Genomic_DNA"/>
</dbReference>
<evidence type="ECO:0000313" key="2">
    <source>
        <dbReference type="Proteomes" id="UP001440612"/>
    </source>
</evidence>
<keyword evidence="2" id="KW-1185">Reference proteome</keyword>
<gene>
    <name evidence="1" type="ORF">AABB29_16230</name>
</gene>
<accession>A0ABZ2V1M9</accession>
<dbReference type="RefSeq" id="WP_341366507.1">
    <property type="nucleotide sequence ID" value="NZ_CP150951.2"/>
</dbReference>
<evidence type="ECO:0000313" key="1">
    <source>
        <dbReference type="EMBL" id="WZC48391.1"/>
    </source>
</evidence>
<name>A0ABZ2V1M9_9RHOB</name>
<sequence length="128" mass="14711">MRSALIAITLTTPLAAQDALSAADFEAYAQGKTLGYRRQSNTFYGTERYMQNRRVLWTTIDGRCTTGVWYESKGQICFRYDDDATPTCWQFHTESENLIGYFDNNLTSTYNIDIIDEKELFPCDQLTS</sequence>
<protein>
    <submittedName>
        <fullName evidence="1">Uncharacterized protein</fullName>
    </submittedName>
</protein>
<dbReference type="Proteomes" id="UP001440612">
    <property type="component" value="Chromosome"/>
</dbReference>
<reference evidence="2" key="1">
    <citation type="submission" date="2024-04" db="EMBL/GenBank/DDBJ databases">
        <title>Phylogenomic analyses of a clade within the roseobacter group suggest taxonomic reassignments of species of the genera Aestuariivita, Citreicella, Loktanella, Nautella, Pelagibaca, Ruegeria, Thalassobius, Thiobacimonas and Tropicibacter, and the proposal o.</title>
        <authorList>
            <person name="Jeon C.O."/>
        </authorList>
    </citation>
    <scope>NUCLEOTIDE SEQUENCE [LARGE SCALE GENOMIC DNA]</scope>
    <source>
        <strain evidence="2">BS5-3</strain>
    </source>
</reference>
<proteinExistence type="predicted"/>